<evidence type="ECO:0000256" key="6">
    <source>
        <dbReference type="ARBA" id="ARBA00023012"/>
    </source>
</evidence>
<keyword evidence="4" id="KW-0808">Transferase</keyword>
<dbReference type="RefSeq" id="WP_158949152.1">
    <property type="nucleotide sequence ID" value="NZ_CP046400.1"/>
</dbReference>
<dbReference type="PRINTS" id="PR00344">
    <property type="entry name" value="BCTRLSENSOR"/>
</dbReference>
<dbReference type="EMBL" id="CP046400">
    <property type="protein sequence ID" value="QGY41161.1"/>
    <property type="molecule type" value="Genomic_DNA"/>
</dbReference>
<keyword evidence="11" id="KW-1185">Reference proteome</keyword>
<dbReference type="InterPro" id="IPR005467">
    <property type="entry name" value="His_kinase_dom"/>
</dbReference>
<evidence type="ECO:0000256" key="2">
    <source>
        <dbReference type="ARBA" id="ARBA00012438"/>
    </source>
</evidence>
<comment type="catalytic activity">
    <reaction evidence="1">
        <text>ATP + protein L-histidine = ADP + protein N-phospho-L-histidine.</text>
        <dbReference type="EC" id="2.7.13.3"/>
    </reaction>
</comment>
<dbReference type="SMART" id="SM00387">
    <property type="entry name" value="HATPase_c"/>
    <property type="match status" value="1"/>
</dbReference>
<dbReference type="EC" id="2.7.13.3" evidence="2"/>
<dbReference type="Pfam" id="PF00512">
    <property type="entry name" value="HisKA"/>
    <property type="match status" value="1"/>
</dbReference>
<keyword evidence="8" id="KW-0812">Transmembrane</keyword>
<dbReference type="PANTHER" id="PTHR43711:SF26">
    <property type="entry name" value="SENSOR HISTIDINE KINASE RCSC"/>
    <property type="match status" value="1"/>
</dbReference>
<dbReference type="SUPFAM" id="SSF55874">
    <property type="entry name" value="ATPase domain of HSP90 chaperone/DNA topoisomerase II/histidine kinase"/>
    <property type="match status" value="1"/>
</dbReference>
<evidence type="ECO:0000256" key="4">
    <source>
        <dbReference type="ARBA" id="ARBA00022679"/>
    </source>
</evidence>
<dbReference type="InterPro" id="IPR050736">
    <property type="entry name" value="Sensor_HK_Regulatory"/>
</dbReference>
<evidence type="ECO:0000313" key="11">
    <source>
        <dbReference type="Proteomes" id="UP000428328"/>
    </source>
</evidence>
<keyword evidence="3" id="KW-0597">Phosphoprotein</keyword>
<dbReference type="Gene3D" id="1.10.287.130">
    <property type="match status" value="1"/>
</dbReference>
<evidence type="ECO:0000256" key="5">
    <source>
        <dbReference type="ARBA" id="ARBA00022777"/>
    </source>
</evidence>
<dbReference type="KEGG" id="psel:GM415_13825"/>
<evidence type="ECO:0000256" key="7">
    <source>
        <dbReference type="SAM" id="Coils"/>
    </source>
</evidence>
<evidence type="ECO:0000259" key="9">
    <source>
        <dbReference type="PROSITE" id="PS50109"/>
    </source>
</evidence>
<name>A0A6I6JG61_9BACT</name>
<dbReference type="SUPFAM" id="SSF47384">
    <property type="entry name" value="Homodimeric domain of signal transducing histidine kinase"/>
    <property type="match status" value="1"/>
</dbReference>
<dbReference type="InterPro" id="IPR004358">
    <property type="entry name" value="Sig_transdc_His_kin-like_C"/>
</dbReference>
<evidence type="ECO:0000256" key="1">
    <source>
        <dbReference type="ARBA" id="ARBA00000085"/>
    </source>
</evidence>
<proteinExistence type="predicted"/>
<dbReference type="InterPro" id="IPR003594">
    <property type="entry name" value="HATPase_dom"/>
</dbReference>
<evidence type="ECO:0000313" key="10">
    <source>
        <dbReference type="EMBL" id="QGY41161.1"/>
    </source>
</evidence>
<keyword evidence="8" id="KW-0472">Membrane</keyword>
<evidence type="ECO:0000256" key="3">
    <source>
        <dbReference type="ARBA" id="ARBA00022553"/>
    </source>
</evidence>
<protein>
    <recommendedName>
        <fullName evidence="2">histidine kinase</fullName>
        <ecNumber evidence="2">2.7.13.3</ecNumber>
    </recommendedName>
</protein>
<gene>
    <name evidence="10" type="ORF">GM415_13825</name>
</gene>
<dbReference type="InterPro" id="IPR036097">
    <property type="entry name" value="HisK_dim/P_sf"/>
</dbReference>
<dbReference type="CDD" id="cd00082">
    <property type="entry name" value="HisKA"/>
    <property type="match status" value="1"/>
</dbReference>
<dbReference type="GO" id="GO:0000155">
    <property type="term" value="F:phosphorelay sensor kinase activity"/>
    <property type="evidence" value="ECO:0007669"/>
    <property type="project" value="InterPro"/>
</dbReference>
<sequence length="393" mass="44322">MSWVSLLSSALILFGAALMLVNIGSHRHTVEAIRKKSKATSRRTKVLILSHQFFMVFFFLGYLAVFFLFLERIEFASSLFVAVIFFFGAIFVLMGITIQKWMFTALDETNERLLQKNRQLEEEQSRLLEANDRLQREITIRVEAQKADQLKSDFLSLVSHELRTPLTSIFGFTQLQRKQIASLEYKSDAEVFRKTKEKLATNLTIVSKECGRLTRLINNVLDLAKIESGQLEWKDQDVSFEQILEASTAAVEGLFLETDDVMFVSSLEEGLPAIRVDADQVTQMLVNLISNAFKFTEQGMIRLSIASETNGFHLSVSDTGHGIPEESLVNIFDKFYVVRNGDTMGGKFLGTGLGLAICKEIVEHYGGRIRVESEVDEGTTFHIHLPGSIAVSR</sequence>
<dbReference type="FunFam" id="3.30.565.10:FF:000006">
    <property type="entry name" value="Sensor histidine kinase WalK"/>
    <property type="match status" value="1"/>
</dbReference>
<reference evidence="10 11" key="1">
    <citation type="submission" date="2019-11" db="EMBL/GenBank/DDBJ databases">
        <authorList>
            <person name="Zheng R.K."/>
            <person name="Sun C.M."/>
        </authorList>
    </citation>
    <scope>NUCLEOTIDE SEQUENCE [LARGE SCALE GENOMIC DNA]</scope>
    <source>
        <strain evidence="10 11">SRB007</strain>
    </source>
</reference>
<feature type="transmembrane region" description="Helical" evidence="8">
    <location>
        <begin position="75"/>
        <end position="96"/>
    </location>
</feature>
<accession>A0A6I6JG61</accession>
<organism evidence="10 11">
    <name type="scientific">Pseudodesulfovibrio cashew</name>
    <dbReference type="NCBI Taxonomy" id="2678688"/>
    <lineage>
        <taxon>Bacteria</taxon>
        <taxon>Pseudomonadati</taxon>
        <taxon>Thermodesulfobacteriota</taxon>
        <taxon>Desulfovibrionia</taxon>
        <taxon>Desulfovibrionales</taxon>
        <taxon>Desulfovibrionaceae</taxon>
    </lineage>
</organism>
<feature type="domain" description="Histidine kinase" evidence="9">
    <location>
        <begin position="157"/>
        <end position="389"/>
    </location>
</feature>
<dbReference type="InterPro" id="IPR036890">
    <property type="entry name" value="HATPase_C_sf"/>
</dbReference>
<keyword evidence="7" id="KW-0175">Coiled coil</keyword>
<feature type="coiled-coil region" evidence="7">
    <location>
        <begin position="103"/>
        <end position="137"/>
    </location>
</feature>
<dbReference type="SMART" id="SM00388">
    <property type="entry name" value="HisKA"/>
    <property type="match status" value="1"/>
</dbReference>
<dbReference type="Gene3D" id="3.30.565.10">
    <property type="entry name" value="Histidine kinase-like ATPase, C-terminal domain"/>
    <property type="match status" value="1"/>
</dbReference>
<dbReference type="PROSITE" id="PS50109">
    <property type="entry name" value="HIS_KIN"/>
    <property type="match status" value="1"/>
</dbReference>
<dbReference type="Proteomes" id="UP000428328">
    <property type="component" value="Chromosome"/>
</dbReference>
<feature type="transmembrane region" description="Helical" evidence="8">
    <location>
        <begin position="6"/>
        <end position="25"/>
    </location>
</feature>
<keyword evidence="6" id="KW-0902">Two-component regulatory system</keyword>
<keyword evidence="8" id="KW-1133">Transmembrane helix</keyword>
<dbReference type="AlphaFoldDB" id="A0A6I6JG61"/>
<keyword evidence="5" id="KW-0418">Kinase</keyword>
<dbReference type="Pfam" id="PF02518">
    <property type="entry name" value="HATPase_c"/>
    <property type="match status" value="1"/>
</dbReference>
<feature type="transmembrane region" description="Helical" evidence="8">
    <location>
        <begin position="46"/>
        <end position="69"/>
    </location>
</feature>
<dbReference type="PANTHER" id="PTHR43711">
    <property type="entry name" value="TWO-COMPONENT HISTIDINE KINASE"/>
    <property type="match status" value="1"/>
</dbReference>
<evidence type="ECO:0000256" key="8">
    <source>
        <dbReference type="SAM" id="Phobius"/>
    </source>
</evidence>
<dbReference type="InterPro" id="IPR003661">
    <property type="entry name" value="HisK_dim/P_dom"/>
</dbReference>